<reference evidence="7 8" key="1">
    <citation type="submission" date="2017-07" db="EMBL/GenBank/DDBJ databases">
        <title>Amycolatopsis alba DSM 44262 Genome sequencing and assembly.</title>
        <authorList>
            <person name="Kaur N."/>
            <person name="Mayilraj S."/>
        </authorList>
    </citation>
    <scope>NUCLEOTIDE SEQUENCE [LARGE SCALE GENOMIC DNA]</scope>
    <source>
        <strain evidence="7 8">DSM 44262</strain>
    </source>
</reference>
<dbReference type="AlphaFoldDB" id="A0A229RYE0"/>
<comment type="caution">
    <text evidence="7">The sequence shown here is derived from an EMBL/GenBank/DDBJ whole genome shotgun (WGS) entry which is preliminary data.</text>
</comment>
<evidence type="ECO:0000256" key="3">
    <source>
        <dbReference type="ARBA" id="ARBA00022801"/>
    </source>
</evidence>
<dbReference type="Pfam" id="PF08386">
    <property type="entry name" value="Abhydrolase_4"/>
    <property type="match status" value="1"/>
</dbReference>
<dbReference type="InterPro" id="IPR000073">
    <property type="entry name" value="AB_hydrolase_1"/>
</dbReference>
<evidence type="ECO:0000313" key="8">
    <source>
        <dbReference type="Proteomes" id="UP000215563"/>
    </source>
</evidence>
<dbReference type="InterPro" id="IPR029058">
    <property type="entry name" value="AB_hydrolase_fold"/>
</dbReference>
<sequence>MKRLLTAGVIPVVVGGLLAGAVPASASTLNTTGIPGYYSGQTLDWHPCAADELVTLPPGTDIGGLECASYRTPRDWDRPNERQDLTIAVSRLKSTGPSTASVLTNPGGPGGPGRWFPVTFRGQDKLREHQDVIGIDVRGTGKSTNVTCRNTADLVNQLDPRDRDPRNLNQILANAEHVARSCQNASGELGPLITTYQTIKDYDLLRVLLGREKINWVGYSGGTWLGAHYAQQFPQRTGRFVLDSSTEFTTTWQKSFDRQAVGFERRWRQDFLPWMARYDAKYHFGTGGEEVRQAYERLRYALSRNPINGNGPMQLEYAMIYLLYKKASFPALADLLVKVRAGLENGAPEQAKAEARAAVKGAGDFPDAQDGTFWNTVCGEGRFTGTRESLIRDSQRNLDRGLLLAGGGTLNASVCLFWDKQPRPLPKLDGKGVPPVLIVQSEHDPATPIEGAKKAHAGFANSRMLTVTGEGDHGLYAGGNPAVDKVVDAYLVDGVVPADQSVTGMPLPTPAP</sequence>
<dbReference type="InterPro" id="IPR013595">
    <property type="entry name" value="Pept_S33_TAP-like_C"/>
</dbReference>
<keyword evidence="2 4" id="KW-0732">Signal</keyword>
<dbReference type="PANTHER" id="PTHR43248">
    <property type="entry name" value="2-SUCCINYL-6-HYDROXY-2,4-CYCLOHEXADIENE-1-CARBOXYLATE SYNTHASE"/>
    <property type="match status" value="1"/>
</dbReference>
<keyword evidence="3 7" id="KW-0378">Hydrolase</keyword>
<evidence type="ECO:0000313" key="7">
    <source>
        <dbReference type="EMBL" id="OXM51666.1"/>
    </source>
</evidence>
<evidence type="ECO:0000259" key="6">
    <source>
        <dbReference type="Pfam" id="PF08386"/>
    </source>
</evidence>
<dbReference type="GO" id="GO:0016787">
    <property type="term" value="F:hydrolase activity"/>
    <property type="evidence" value="ECO:0007669"/>
    <property type="project" value="UniProtKB-KW"/>
</dbReference>
<comment type="similarity">
    <text evidence="1">Belongs to the peptidase S33 family.</text>
</comment>
<feature type="chain" id="PRO_5011266090" evidence="4">
    <location>
        <begin position="27"/>
        <end position="512"/>
    </location>
</feature>
<dbReference type="EMBL" id="NMQU01000032">
    <property type="protein sequence ID" value="OXM51666.1"/>
    <property type="molecule type" value="Genomic_DNA"/>
</dbReference>
<dbReference type="Pfam" id="PF00561">
    <property type="entry name" value="Abhydrolase_1"/>
    <property type="match status" value="1"/>
</dbReference>
<dbReference type="InterPro" id="IPR051601">
    <property type="entry name" value="Serine_prot/Carboxylest_S33"/>
</dbReference>
<name>A0A229RYE0_AMYAL</name>
<proteinExistence type="inferred from homology"/>
<dbReference type="RefSeq" id="WP_020630613.1">
    <property type="nucleotide sequence ID" value="NZ_KB913032.1"/>
</dbReference>
<accession>A0A229RYE0</accession>
<dbReference type="OrthoDB" id="4273853at2"/>
<dbReference type="Proteomes" id="UP000215563">
    <property type="component" value="Unassembled WGS sequence"/>
</dbReference>
<protein>
    <submittedName>
        <fullName evidence="7">Alpha/beta hydrolase</fullName>
    </submittedName>
</protein>
<keyword evidence="8" id="KW-1185">Reference proteome</keyword>
<evidence type="ECO:0000259" key="5">
    <source>
        <dbReference type="Pfam" id="PF00561"/>
    </source>
</evidence>
<organism evidence="7 8">
    <name type="scientific">Amycolatopsis alba DSM 44262</name>
    <dbReference type="NCBI Taxonomy" id="1125972"/>
    <lineage>
        <taxon>Bacteria</taxon>
        <taxon>Bacillati</taxon>
        <taxon>Actinomycetota</taxon>
        <taxon>Actinomycetes</taxon>
        <taxon>Pseudonocardiales</taxon>
        <taxon>Pseudonocardiaceae</taxon>
        <taxon>Amycolatopsis</taxon>
    </lineage>
</organism>
<dbReference type="SUPFAM" id="SSF53474">
    <property type="entry name" value="alpha/beta-Hydrolases"/>
    <property type="match status" value="1"/>
</dbReference>
<dbReference type="Gene3D" id="3.40.50.1820">
    <property type="entry name" value="alpha/beta hydrolase"/>
    <property type="match status" value="1"/>
</dbReference>
<gene>
    <name evidence="7" type="ORF">CFP75_12890</name>
</gene>
<dbReference type="PANTHER" id="PTHR43248:SF29">
    <property type="entry name" value="TRIPEPTIDYL AMINOPEPTIDASE"/>
    <property type="match status" value="1"/>
</dbReference>
<evidence type="ECO:0000256" key="4">
    <source>
        <dbReference type="SAM" id="SignalP"/>
    </source>
</evidence>
<feature type="domain" description="Peptidase S33 tripeptidyl aminopeptidase-like C-terminal" evidence="6">
    <location>
        <begin position="412"/>
        <end position="501"/>
    </location>
</feature>
<feature type="signal peptide" evidence="4">
    <location>
        <begin position="1"/>
        <end position="26"/>
    </location>
</feature>
<evidence type="ECO:0000256" key="2">
    <source>
        <dbReference type="ARBA" id="ARBA00022729"/>
    </source>
</evidence>
<feature type="domain" description="AB hydrolase-1" evidence="5">
    <location>
        <begin position="102"/>
        <end position="276"/>
    </location>
</feature>
<evidence type="ECO:0000256" key="1">
    <source>
        <dbReference type="ARBA" id="ARBA00010088"/>
    </source>
</evidence>